<feature type="signal peptide" evidence="4">
    <location>
        <begin position="1"/>
        <end position="21"/>
    </location>
</feature>
<dbReference type="SMR" id="A0A3B6E8K5"/>
<dbReference type="GO" id="GO:0004857">
    <property type="term" value="F:enzyme inhibitor activity"/>
    <property type="evidence" value="ECO:0000318"/>
    <property type="project" value="GO_Central"/>
</dbReference>
<proteinExistence type="inferred from homology"/>
<dbReference type="Proteomes" id="UP000019116">
    <property type="component" value="Chromosome 3A"/>
</dbReference>
<name>A0A3B6E8K5_WHEAT</name>
<feature type="chain" id="PRO_5043173126" description="Pectinesterase inhibitor domain-containing protein" evidence="4">
    <location>
        <begin position="22"/>
        <end position="180"/>
    </location>
</feature>
<gene>
    <name evidence="6" type="primary">LOC123057455</name>
</gene>
<dbReference type="Gramene" id="TraesCS3A03G0014100.1">
    <property type="protein sequence ID" value="TraesCS3A03G0014100.1.CDS1"/>
    <property type="gene ID" value="TraesCS3A03G0014100"/>
</dbReference>
<dbReference type="AlphaFoldDB" id="A0A3B6E8K5"/>
<evidence type="ECO:0000256" key="4">
    <source>
        <dbReference type="SAM" id="SignalP"/>
    </source>
</evidence>
<dbReference type="Gene3D" id="1.20.140.40">
    <property type="entry name" value="Invertase/pectin methylesterase inhibitor family protein"/>
    <property type="match status" value="1"/>
</dbReference>
<reference evidence="6" key="2">
    <citation type="submission" date="2018-10" db="UniProtKB">
        <authorList>
            <consortium name="EnsemblPlants"/>
        </authorList>
    </citation>
    <scope>IDENTIFICATION</scope>
</reference>
<sequence>MASAATSVAIVLIVLAGVSSGLPATYADTNVAARMCMKTMNPMLCMVVLKVNPKSAYASTEQDVGSVALQIASDTAEYNVGVINNLNRGSLGKPEGGALAQCLWAYQDADNNLKHNARTGFDRGDYVGAMALVSGAQIVGDICENAFKMIGKNSPVSKIDRQMTERCGVAAELIGLLTHK</sequence>
<feature type="domain" description="Pectinesterase inhibitor" evidence="5">
    <location>
        <begin position="27"/>
        <end position="173"/>
    </location>
</feature>
<dbReference type="NCBIfam" id="TIGR01614">
    <property type="entry name" value="PME_inhib"/>
    <property type="match status" value="1"/>
</dbReference>
<dbReference type="InterPro" id="IPR006501">
    <property type="entry name" value="Pectinesterase_inhib_dom"/>
</dbReference>
<dbReference type="Gramene" id="TraesCS3A02G005600.1">
    <property type="protein sequence ID" value="TraesCS3A02G005600.1.cds1"/>
    <property type="gene ID" value="TraesCS3A02G005600"/>
</dbReference>
<dbReference type="InterPro" id="IPR035513">
    <property type="entry name" value="Invertase/methylesterase_inhib"/>
</dbReference>
<accession>A0A3B6E8K5</accession>
<dbReference type="InterPro" id="IPR052421">
    <property type="entry name" value="PCW_Enzyme_Inhibitor"/>
</dbReference>
<dbReference type="Pfam" id="PF04043">
    <property type="entry name" value="PMEI"/>
    <property type="match status" value="1"/>
</dbReference>
<keyword evidence="2" id="KW-1015">Disulfide bond</keyword>
<evidence type="ECO:0000256" key="3">
    <source>
        <dbReference type="ARBA" id="ARBA00038471"/>
    </source>
</evidence>
<dbReference type="SUPFAM" id="SSF101148">
    <property type="entry name" value="Plant invertase/pectin methylesterase inhibitor"/>
    <property type="match status" value="1"/>
</dbReference>
<dbReference type="GeneID" id="123057455"/>
<evidence type="ECO:0000313" key="6">
    <source>
        <dbReference type="EnsemblPlants" id="TraesCS3A02G005600.1.cds1"/>
    </source>
</evidence>
<comment type="similarity">
    <text evidence="3">Belongs to the PMEI family.</text>
</comment>
<dbReference type="SMART" id="SM00856">
    <property type="entry name" value="PMEI"/>
    <property type="match status" value="1"/>
</dbReference>
<dbReference type="PANTHER" id="PTHR36710">
    <property type="entry name" value="PECTINESTERASE INHIBITOR-LIKE"/>
    <property type="match status" value="1"/>
</dbReference>
<organism evidence="6">
    <name type="scientific">Triticum aestivum</name>
    <name type="common">Wheat</name>
    <dbReference type="NCBI Taxonomy" id="4565"/>
    <lineage>
        <taxon>Eukaryota</taxon>
        <taxon>Viridiplantae</taxon>
        <taxon>Streptophyta</taxon>
        <taxon>Embryophyta</taxon>
        <taxon>Tracheophyta</taxon>
        <taxon>Spermatophyta</taxon>
        <taxon>Magnoliopsida</taxon>
        <taxon>Liliopsida</taxon>
        <taxon>Poales</taxon>
        <taxon>Poaceae</taxon>
        <taxon>BOP clade</taxon>
        <taxon>Pooideae</taxon>
        <taxon>Triticodae</taxon>
        <taxon>Triticeae</taxon>
        <taxon>Triticinae</taxon>
        <taxon>Triticum</taxon>
    </lineage>
</organism>
<protein>
    <recommendedName>
        <fullName evidence="5">Pectinesterase inhibitor domain-containing protein</fullName>
    </recommendedName>
</protein>
<dbReference type="GO" id="GO:0009505">
    <property type="term" value="C:plant-type cell wall"/>
    <property type="evidence" value="ECO:0000318"/>
    <property type="project" value="GO_Central"/>
</dbReference>
<dbReference type="OrthoDB" id="764172at2759"/>
<dbReference type="RefSeq" id="XP_044336352.1">
    <property type="nucleotide sequence ID" value="XM_044480417.1"/>
</dbReference>
<evidence type="ECO:0000313" key="7">
    <source>
        <dbReference type="Proteomes" id="UP000019116"/>
    </source>
</evidence>
<dbReference type="OMA" id="AARMCMK"/>
<evidence type="ECO:0000259" key="5">
    <source>
        <dbReference type="SMART" id="SM00856"/>
    </source>
</evidence>
<dbReference type="EnsemblPlants" id="TraesCS3A02G005600.1">
    <property type="protein sequence ID" value="TraesCS3A02G005600.1.cds1"/>
    <property type="gene ID" value="TraesCS3A02G005600"/>
</dbReference>
<dbReference type="PANTHER" id="PTHR36710:SF18">
    <property type="entry name" value="PECTINESTERASE INHIBITOR 5-RELATED"/>
    <property type="match status" value="1"/>
</dbReference>
<evidence type="ECO:0000256" key="1">
    <source>
        <dbReference type="ARBA" id="ARBA00022729"/>
    </source>
</evidence>
<keyword evidence="7" id="KW-1185">Reference proteome</keyword>
<reference evidence="6" key="1">
    <citation type="submission" date="2018-08" db="EMBL/GenBank/DDBJ databases">
        <authorList>
            <person name="Rossello M."/>
        </authorList>
    </citation>
    <scope>NUCLEOTIDE SEQUENCE [LARGE SCALE GENOMIC DNA]</scope>
    <source>
        <strain evidence="6">cv. Chinese Spring</strain>
    </source>
</reference>
<dbReference type="GO" id="GO:0009827">
    <property type="term" value="P:plant-type cell wall modification"/>
    <property type="evidence" value="ECO:0000318"/>
    <property type="project" value="GO_Central"/>
</dbReference>
<keyword evidence="1 4" id="KW-0732">Signal</keyword>
<dbReference type="Gramene" id="TraesNOR3A03G01327070.1">
    <property type="protein sequence ID" value="TraesNOR3A03G01327070.1.CDS1"/>
    <property type="gene ID" value="TraesNOR3A03G01327070"/>
</dbReference>
<evidence type="ECO:0000256" key="2">
    <source>
        <dbReference type="ARBA" id="ARBA00023157"/>
    </source>
</evidence>